<dbReference type="EMBL" id="CAADRM010000081">
    <property type="protein sequence ID" value="VFU13603.1"/>
    <property type="molecule type" value="Genomic_DNA"/>
</dbReference>
<dbReference type="AlphaFoldDB" id="A0A485LYD4"/>
<gene>
    <name evidence="2" type="ORF">SCFA_20066</name>
</gene>
<sequence>MTFSSLAEIIRKNEYFLTRDVVREIRQTPGIRHYRNTADNSLYDRVNRVLYHIYKRLPHWLRHGVSKHTLFSLYSEVGRQRHREGIPLEELIQVLFLIRRRVFRCISEQCALGRGDHSVPAREFLADVNLLFNHIARAIISGYLECTSTRKKSVKKQRA</sequence>
<proteinExistence type="predicted"/>
<evidence type="ECO:0000259" key="1">
    <source>
        <dbReference type="Pfam" id="PF14361"/>
    </source>
</evidence>
<name>A0A485LYD4_9ZZZZ</name>
<reference evidence="2" key="1">
    <citation type="submission" date="2019-03" db="EMBL/GenBank/DDBJ databases">
        <authorList>
            <person name="Hao L."/>
        </authorList>
    </citation>
    <scope>NUCLEOTIDE SEQUENCE</scope>
</reference>
<accession>A0A485LYD4</accession>
<dbReference type="InterPro" id="IPR025751">
    <property type="entry name" value="RsbRD_N_dom"/>
</dbReference>
<protein>
    <recommendedName>
        <fullName evidence="1">RsbT co-antagonist protein RsbRD N-terminal domain-containing protein</fullName>
    </recommendedName>
</protein>
<feature type="domain" description="RsbT co-antagonist protein RsbRD N-terminal" evidence="1">
    <location>
        <begin position="17"/>
        <end position="147"/>
    </location>
</feature>
<dbReference type="Pfam" id="PF14361">
    <property type="entry name" value="RsbRD_N"/>
    <property type="match status" value="1"/>
</dbReference>
<organism evidence="2">
    <name type="scientific">anaerobic digester metagenome</name>
    <dbReference type="NCBI Taxonomy" id="1263854"/>
    <lineage>
        <taxon>unclassified sequences</taxon>
        <taxon>metagenomes</taxon>
        <taxon>ecological metagenomes</taxon>
    </lineage>
</organism>
<evidence type="ECO:0000313" key="2">
    <source>
        <dbReference type="EMBL" id="VFU13603.1"/>
    </source>
</evidence>